<proteinExistence type="predicted"/>
<organism evidence="2">
    <name type="scientific">uncultured Rubrobacteraceae bacterium</name>
    <dbReference type="NCBI Taxonomy" id="349277"/>
    <lineage>
        <taxon>Bacteria</taxon>
        <taxon>Bacillati</taxon>
        <taxon>Actinomycetota</taxon>
        <taxon>Rubrobacteria</taxon>
        <taxon>Rubrobacterales</taxon>
        <taxon>Rubrobacteraceae</taxon>
        <taxon>environmental samples</taxon>
    </lineage>
</organism>
<name>A0A6J4NYV2_9ACTN</name>
<evidence type="ECO:0000256" key="1">
    <source>
        <dbReference type="SAM" id="MobiDB-lite"/>
    </source>
</evidence>
<accession>A0A6J4NYV2</accession>
<sequence>MGRRRLRAARGRRARRAHTTRGEAPELFVGDLMAPDPQFLCGRLEVLEVW</sequence>
<dbReference type="EMBL" id="CADCUW010000131">
    <property type="protein sequence ID" value="CAA9397752.1"/>
    <property type="molecule type" value="Genomic_DNA"/>
</dbReference>
<evidence type="ECO:0000313" key="2">
    <source>
        <dbReference type="EMBL" id="CAA9397752.1"/>
    </source>
</evidence>
<gene>
    <name evidence="2" type="ORF">AVDCRST_MAG01-01-872</name>
</gene>
<reference evidence="2" key="1">
    <citation type="submission" date="2020-02" db="EMBL/GenBank/DDBJ databases">
        <authorList>
            <person name="Meier V. D."/>
        </authorList>
    </citation>
    <scope>NUCLEOTIDE SEQUENCE</scope>
    <source>
        <strain evidence="2">AVDCRST_MAG01</strain>
    </source>
</reference>
<feature type="region of interest" description="Disordered" evidence="1">
    <location>
        <begin position="1"/>
        <end position="20"/>
    </location>
</feature>
<dbReference type="AlphaFoldDB" id="A0A6J4NYV2"/>
<protein>
    <submittedName>
        <fullName evidence="2">Uncharacterized protein</fullName>
    </submittedName>
</protein>
<feature type="compositionally biased region" description="Basic residues" evidence="1">
    <location>
        <begin position="1"/>
        <end position="19"/>
    </location>
</feature>